<dbReference type="RefSeq" id="WP_146943431.1">
    <property type="nucleotide sequence ID" value="NZ_BJUL01000006.1"/>
</dbReference>
<dbReference type="AlphaFoldDB" id="A0AAP9ZGZ3"/>
<evidence type="ECO:0000313" key="1">
    <source>
        <dbReference type="EMBL" id="QRL05120.1"/>
    </source>
</evidence>
<sequence length="204" mass="22603">MIDAILHLAATAQLHDALTDEDGKPLLTDPQASNAASGRLHYVRMPPAQLDEWRPHVTVLAEAQYTGTGTADRVFEQIQSNGDKLALYSSVYNLDPVTRIDEHGEEYVTHPPFKFGMLAESVLPVPESVSSRQGMQQLIIAGLDELVESAIDGIGDVTQRKLTRAWFLRATEWERDNPQFIGLMQELGLTDQQADDHMRAAALL</sequence>
<gene>
    <name evidence="1" type="ORF">JDS37_09395</name>
</gene>
<accession>A0AAP9ZGZ3</accession>
<proteinExistence type="predicted"/>
<reference evidence="1" key="1">
    <citation type="submission" date="2020-12" db="EMBL/GenBank/DDBJ databases">
        <title>Genome reconstruction of Halomonas venusta strain DSM 4743.</title>
        <authorList>
            <person name="Aguirre-Garrido J.F."/>
            <person name="Hernandez-Soto L.M."/>
            <person name="Martinez-Abarca F."/>
        </authorList>
    </citation>
    <scope>NUCLEOTIDE SEQUENCE</scope>
    <source>
        <strain evidence="1">4743</strain>
    </source>
</reference>
<dbReference type="Proteomes" id="UP000663479">
    <property type="component" value="Chromosome"/>
</dbReference>
<dbReference type="EMBL" id="CP066539">
    <property type="protein sequence ID" value="QRL05120.1"/>
    <property type="molecule type" value="Genomic_DNA"/>
</dbReference>
<protein>
    <submittedName>
        <fullName evidence="1">Uncharacterized protein</fullName>
    </submittedName>
</protein>
<name>A0AAP9ZGZ3_9GAMM</name>
<evidence type="ECO:0000313" key="2">
    <source>
        <dbReference type="Proteomes" id="UP000663479"/>
    </source>
</evidence>
<organism evidence="1 2">
    <name type="scientific">Vreelandella venusta</name>
    <dbReference type="NCBI Taxonomy" id="44935"/>
    <lineage>
        <taxon>Bacteria</taxon>
        <taxon>Pseudomonadati</taxon>
        <taxon>Pseudomonadota</taxon>
        <taxon>Gammaproteobacteria</taxon>
        <taxon>Oceanospirillales</taxon>
        <taxon>Halomonadaceae</taxon>
        <taxon>Vreelandella</taxon>
    </lineage>
</organism>